<gene>
    <name evidence="2" type="ORF">H8706_10120</name>
</gene>
<sequence length="140" mass="16090">MTNEKLLELAKEKEIDVQEFNSMPLKGLAVRTDDDIHHIAINKSMCKNSIDEKETLAHEIGHCETGSLYCSTESYCIREKCEENAKRWTINTLIPFDRLLSAVKSGYTECWEIADKLDVTCQLVQQAFEYYINICGYAIE</sequence>
<proteinExistence type="predicted"/>
<comment type="caution">
    <text evidence="2">The sequence shown here is derived from an EMBL/GenBank/DDBJ whole genome shotgun (WGS) entry which is preliminary data.</text>
</comment>
<evidence type="ECO:0000313" key="3">
    <source>
        <dbReference type="Proteomes" id="UP000647416"/>
    </source>
</evidence>
<protein>
    <submittedName>
        <fullName evidence="2">ImmA/IrrE family metallo-endopeptidase</fullName>
    </submittedName>
</protein>
<dbReference type="AlphaFoldDB" id="A0A926FC62"/>
<evidence type="ECO:0000313" key="2">
    <source>
        <dbReference type="EMBL" id="MBC8597216.1"/>
    </source>
</evidence>
<organism evidence="2 3">
    <name type="scientific">Qingrenia yutianensis</name>
    <dbReference type="NCBI Taxonomy" id="2763676"/>
    <lineage>
        <taxon>Bacteria</taxon>
        <taxon>Bacillati</taxon>
        <taxon>Bacillota</taxon>
        <taxon>Clostridia</taxon>
        <taxon>Eubacteriales</taxon>
        <taxon>Oscillospiraceae</taxon>
        <taxon>Qingrenia</taxon>
    </lineage>
</organism>
<feature type="domain" description="IrrE N-terminal-like" evidence="1">
    <location>
        <begin position="11"/>
        <end position="126"/>
    </location>
</feature>
<dbReference type="InterPro" id="IPR010359">
    <property type="entry name" value="IrrE_HExxH"/>
</dbReference>
<evidence type="ECO:0000259" key="1">
    <source>
        <dbReference type="Pfam" id="PF06114"/>
    </source>
</evidence>
<dbReference type="RefSeq" id="WP_262432528.1">
    <property type="nucleotide sequence ID" value="NZ_JACRTE010000017.1"/>
</dbReference>
<dbReference type="EMBL" id="JACRTE010000017">
    <property type="protein sequence ID" value="MBC8597216.1"/>
    <property type="molecule type" value="Genomic_DNA"/>
</dbReference>
<keyword evidence="3" id="KW-1185">Reference proteome</keyword>
<dbReference type="Pfam" id="PF06114">
    <property type="entry name" value="Peptidase_M78"/>
    <property type="match status" value="1"/>
</dbReference>
<accession>A0A926FC62</accession>
<dbReference type="Proteomes" id="UP000647416">
    <property type="component" value="Unassembled WGS sequence"/>
</dbReference>
<reference evidence="2" key="1">
    <citation type="submission" date="2020-08" db="EMBL/GenBank/DDBJ databases">
        <title>Genome public.</title>
        <authorList>
            <person name="Liu C."/>
            <person name="Sun Q."/>
        </authorList>
    </citation>
    <scope>NUCLEOTIDE SEQUENCE</scope>
    <source>
        <strain evidence="2">NSJ-50</strain>
    </source>
</reference>
<name>A0A926FC62_9FIRM</name>